<protein>
    <submittedName>
        <fullName evidence="3">Uncharacterized protein</fullName>
    </submittedName>
</protein>
<evidence type="ECO:0000256" key="2">
    <source>
        <dbReference type="SAM" id="MobiDB-lite"/>
    </source>
</evidence>
<feature type="compositionally biased region" description="Low complexity" evidence="2">
    <location>
        <begin position="867"/>
        <end position="880"/>
    </location>
</feature>
<dbReference type="eggNOG" id="ENOG502R2UZ">
    <property type="taxonomic scope" value="Eukaryota"/>
</dbReference>
<dbReference type="AlphaFoldDB" id="E9DGA8"/>
<dbReference type="VEuPathDB" id="FungiDB:CPSG_08857"/>
<feature type="compositionally biased region" description="Polar residues" evidence="2">
    <location>
        <begin position="55"/>
        <end position="66"/>
    </location>
</feature>
<feature type="region of interest" description="Disordered" evidence="2">
    <location>
        <begin position="142"/>
        <end position="180"/>
    </location>
</feature>
<proteinExistence type="predicted"/>
<feature type="coiled-coil region" evidence="1">
    <location>
        <begin position="527"/>
        <end position="586"/>
    </location>
</feature>
<feature type="compositionally biased region" description="Basic and acidic residues" evidence="2">
    <location>
        <begin position="796"/>
        <end position="805"/>
    </location>
</feature>
<evidence type="ECO:0000313" key="4">
    <source>
        <dbReference type="Proteomes" id="UP000002497"/>
    </source>
</evidence>
<dbReference type="EMBL" id="GL636505">
    <property type="protein sequence ID" value="EFW14599.1"/>
    <property type="molecule type" value="Genomic_DNA"/>
</dbReference>
<sequence>MLYVSSCNSSRSLPSQSLSHPASTSTPSSPSVTLNVSRQLPPRPHEPHDVYDPATITTTSSNPSLQRQRHHRHSSLPIPPSAPLHPRFSSDATSPNSDSSRASLRRRAHFRSLSATAQSRAAATAAAAAAVAPVRFAELHNSRHRSSSLRDPDAHPPAAEGDSSATDYPTSQSFWPTRSNRVSSRTSSAILWVLEEALRKPYPFTPVPGEIDASMSELMAEGGISTAAPTGNGRPHHNGVHGPARGSASSQPNPSGLRTPIEIMRRRNDREARKRAELEAREREREQQELDRIKRKHELEQQELDRLAQEERRKQAAGVAGEAPVSSTRRPAMGSASRPPDVPLPQDPGTADTSQGVHPTSGDNPNPRRAGEGAAQERSTRQRASTGTSHQSRQSQSRAPDSSARTAPQGSFPSTQAPKMQAGQADTSASQPQTASQQQQQQPRRPFPHAFERWEMLSSHWEGLTSYWIRRLEQNNEDLNKDPLSQQMSRQITDLSAAGANLFHAVVELQRLRASSERKFQRWFFDTRAEQERSQEMQAELRRLLEAERQGREEAITTAKQAEVDKAKAEELVREMRRELLISRDEARRAWEELGRREQEERERTASLRNGEPTVVGGVQVVPMVQPYPSRQASTHRPQTREGPYPGGPGATSMGGQTPHDPAGQADQYSYDSQVSTPKAIEAPPETGMEQSHLHHEPDAAKFDTFPPAPTSSAPSSKASTTQAPTRGFYQHEGPALHGQPRSGTGAGDYIPSSEVGTSEVSDDYEPKITDHPDFPGRELSYPRTISEDSDDYDKEELLEQDEHYGQQYGQQYPHSTTAGNMHSGYRPAPADYSGSGWGPTWDSVTSRHRHPTRLSDVMEEDERSRASASRASQASRGMP</sequence>
<dbReference type="OrthoDB" id="5945798at2759"/>
<dbReference type="VEuPathDB" id="FungiDB:D8B26_006978"/>
<feature type="compositionally biased region" description="Basic and acidic residues" evidence="2">
    <location>
        <begin position="692"/>
        <end position="702"/>
    </location>
</feature>
<feature type="compositionally biased region" description="Polar residues" evidence="2">
    <location>
        <begin position="163"/>
        <end position="176"/>
    </location>
</feature>
<feature type="compositionally biased region" description="Basic and acidic residues" evidence="2">
    <location>
        <begin position="765"/>
        <end position="777"/>
    </location>
</feature>
<dbReference type="HOGENOM" id="CLU_007593_1_0_1"/>
<feature type="compositionally biased region" description="Polar residues" evidence="2">
    <location>
        <begin position="382"/>
        <end position="418"/>
    </location>
</feature>
<evidence type="ECO:0000256" key="1">
    <source>
        <dbReference type="SAM" id="Coils"/>
    </source>
</evidence>
<feature type="compositionally biased region" description="Basic and acidic residues" evidence="2">
    <location>
        <begin position="263"/>
        <end position="314"/>
    </location>
</feature>
<keyword evidence="1" id="KW-0175">Coiled coil</keyword>
<feature type="compositionally biased region" description="Polar residues" evidence="2">
    <location>
        <begin position="351"/>
        <end position="364"/>
    </location>
</feature>
<gene>
    <name evidence="3" type="ORF">CPSG_08857</name>
</gene>
<feature type="compositionally biased region" description="Low complexity" evidence="2">
    <location>
        <begin position="89"/>
        <end position="102"/>
    </location>
</feature>
<reference evidence="4" key="1">
    <citation type="journal article" date="2010" name="Genome Res.">
        <title>Population genomic sequencing of Coccidioides fungi reveals recent hybridization and transposon control.</title>
        <authorList>
            <person name="Neafsey D.E."/>
            <person name="Barker B.M."/>
            <person name="Sharpton T.J."/>
            <person name="Stajich J.E."/>
            <person name="Park D.J."/>
            <person name="Whiston E."/>
            <person name="Hung C.-Y."/>
            <person name="McMahan C."/>
            <person name="White J."/>
            <person name="Sykes S."/>
            <person name="Heiman D."/>
            <person name="Young S."/>
            <person name="Zeng Q."/>
            <person name="Abouelleil A."/>
            <person name="Aftuck L."/>
            <person name="Bessette D."/>
            <person name="Brown A."/>
            <person name="FitzGerald M."/>
            <person name="Lui A."/>
            <person name="Macdonald J.P."/>
            <person name="Priest M."/>
            <person name="Orbach M.J."/>
            <person name="Galgiani J.N."/>
            <person name="Kirkland T.N."/>
            <person name="Cole G.T."/>
            <person name="Birren B.W."/>
            <person name="Henn M.R."/>
            <person name="Taylor J.W."/>
            <person name="Rounsley S.D."/>
        </authorList>
    </citation>
    <scope>NUCLEOTIDE SEQUENCE [LARGE SCALE GENOMIC DNA]</scope>
    <source>
        <strain evidence="4">RMSCC 757 / Silveira</strain>
    </source>
</reference>
<feature type="region of interest" description="Disordered" evidence="2">
    <location>
        <begin position="630"/>
        <end position="880"/>
    </location>
</feature>
<accession>E9DGA8</accession>
<feature type="compositionally biased region" description="Low complexity" evidence="2">
    <location>
        <begin position="424"/>
        <end position="443"/>
    </location>
</feature>
<dbReference type="OMA" id="WEMLSSH"/>
<feature type="compositionally biased region" description="Polar residues" evidence="2">
    <location>
        <begin position="247"/>
        <end position="256"/>
    </location>
</feature>
<dbReference type="Proteomes" id="UP000002497">
    <property type="component" value="Unassembled WGS sequence"/>
</dbReference>
<feature type="compositionally biased region" description="Low complexity" evidence="2">
    <location>
        <begin position="711"/>
        <end position="726"/>
    </location>
</feature>
<feature type="region of interest" description="Disordered" evidence="2">
    <location>
        <begin position="224"/>
        <end position="446"/>
    </location>
</feature>
<feature type="region of interest" description="Disordered" evidence="2">
    <location>
        <begin position="593"/>
        <end position="612"/>
    </location>
</feature>
<feature type="region of interest" description="Disordered" evidence="2">
    <location>
        <begin position="1"/>
        <end position="104"/>
    </location>
</feature>
<reference evidence="4" key="2">
    <citation type="submission" date="2010-03" db="EMBL/GenBank/DDBJ databases">
        <title>The genome sequence of Coccidioides posadasii strain Silveira.</title>
        <authorList>
            <consortium name="The Broad Institute Genome Sequencing Center for Infectious Disease"/>
            <person name="Neafsey D."/>
            <person name="Orbach M."/>
            <person name="Henn M.R."/>
            <person name="Cole G.T."/>
            <person name="Galgiani J."/>
            <person name="Gardner M.J."/>
            <person name="Kirkland T.N."/>
            <person name="Taylor J.W."/>
            <person name="Young S.K."/>
            <person name="Zeng Q."/>
            <person name="Koehrsen M."/>
            <person name="Alvarado L."/>
            <person name="Berlin A."/>
            <person name="Borenstein D."/>
            <person name="Chapman S.B."/>
            <person name="Chen Z."/>
            <person name="Engels R."/>
            <person name="Freedman E."/>
            <person name="Gellesch M."/>
            <person name="Goldberg J."/>
            <person name="Griggs A."/>
            <person name="Gujja S."/>
            <person name="Heilman E."/>
            <person name="Heiman D."/>
            <person name="Howarth C."/>
            <person name="Jen D."/>
            <person name="Larson L."/>
            <person name="Mehta T."/>
            <person name="Neiman D."/>
            <person name="Park D."/>
            <person name="Pearson M."/>
            <person name="Richards J."/>
            <person name="Roberts A."/>
            <person name="Saif S."/>
            <person name="Shea T."/>
            <person name="Shenoy N."/>
            <person name="Sisk P."/>
            <person name="Stolte C."/>
            <person name="Sykes S."/>
            <person name="Walk T."/>
            <person name="White J."/>
            <person name="Yandava C."/>
            <person name="Haas B."/>
            <person name="Nusbaum C."/>
            <person name="Birren B."/>
        </authorList>
    </citation>
    <scope>NUCLEOTIDE SEQUENCE [LARGE SCALE GENOMIC DNA]</scope>
    <source>
        <strain evidence="4">RMSCC 757 / Silveira</strain>
    </source>
</reference>
<feature type="compositionally biased region" description="Low complexity" evidence="2">
    <location>
        <begin position="1"/>
        <end position="37"/>
    </location>
</feature>
<name>E9DGA8_COCPS</name>
<feature type="compositionally biased region" description="Polar residues" evidence="2">
    <location>
        <begin position="667"/>
        <end position="677"/>
    </location>
</feature>
<feature type="compositionally biased region" description="Basic and acidic residues" evidence="2">
    <location>
        <begin position="593"/>
        <end position="606"/>
    </location>
</feature>
<organism evidence="4">
    <name type="scientific">Coccidioides posadasii (strain RMSCC 757 / Silveira)</name>
    <name type="common">Valley fever fungus</name>
    <dbReference type="NCBI Taxonomy" id="443226"/>
    <lineage>
        <taxon>Eukaryota</taxon>
        <taxon>Fungi</taxon>
        <taxon>Dikarya</taxon>
        <taxon>Ascomycota</taxon>
        <taxon>Pezizomycotina</taxon>
        <taxon>Eurotiomycetes</taxon>
        <taxon>Eurotiomycetidae</taxon>
        <taxon>Onygenales</taxon>
        <taxon>Onygenaceae</taxon>
        <taxon>Coccidioides</taxon>
    </lineage>
</organism>
<evidence type="ECO:0000313" key="3">
    <source>
        <dbReference type="EMBL" id="EFW14599.1"/>
    </source>
</evidence>
<keyword evidence="4" id="KW-1185">Reference proteome</keyword>
<dbReference type="STRING" id="443226.E9DGA8"/>